<keyword evidence="3" id="KW-1185">Reference proteome</keyword>
<evidence type="ECO:0000256" key="1">
    <source>
        <dbReference type="SAM" id="MobiDB-lite"/>
    </source>
</evidence>
<gene>
    <name evidence="2" type="ORF">WOLCODRAFT_28935</name>
</gene>
<name>A0A2H3J645_WOLCO</name>
<evidence type="ECO:0000313" key="2">
    <source>
        <dbReference type="EMBL" id="PCH37135.1"/>
    </source>
</evidence>
<dbReference type="AlphaFoldDB" id="A0A2H3J645"/>
<proteinExistence type="predicted"/>
<feature type="region of interest" description="Disordered" evidence="1">
    <location>
        <begin position="1"/>
        <end position="76"/>
    </location>
</feature>
<sequence length="109" mass="11636">MAGSRLKTNIALLSSTTHDPPTTHPPSPQLLHSPDVVQSRRCSISPSSQTTQVQRSKCAVQSSPLIRPLPSSSRAQITTRLARHRVVRATDVAIIPIPPNPAGSPPVPQ</sequence>
<organism evidence="2 3">
    <name type="scientific">Wolfiporia cocos (strain MD-104)</name>
    <name type="common">Brown rot fungus</name>
    <dbReference type="NCBI Taxonomy" id="742152"/>
    <lineage>
        <taxon>Eukaryota</taxon>
        <taxon>Fungi</taxon>
        <taxon>Dikarya</taxon>
        <taxon>Basidiomycota</taxon>
        <taxon>Agaricomycotina</taxon>
        <taxon>Agaricomycetes</taxon>
        <taxon>Polyporales</taxon>
        <taxon>Phaeolaceae</taxon>
        <taxon>Wolfiporia</taxon>
    </lineage>
</organism>
<feature type="compositionally biased region" description="Polar residues" evidence="1">
    <location>
        <begin position="40"/>
        <end position="61"/>
    </location>
</feature>
<feature type="compositionally biased region" description="Low complexity" evidence="1">
    <location>
        <begin position="62"/>
        <end position="74"/>
    </location>
</feature>
<accession>A0A2H3J645</accession>
<feature type="non-terminal residue" evidence="2">
    <location>
        <position position="109"/>
    </location>
</feature>
<dbReference type="EMBL" id="KB467909">
    <property type="protein sequence ID" value="PCH37135.1"/>
    <property type="molecule type" value="Genomic_DNA"/>
</dbReference>
<evidence type="ECO:0000313" key="3">
    <source>
        <dbReference type="Proteomes" id="UP000218811"/>
    </source>
</evidence>
<dbReference type="Proteomes" id="UP000218811">
    <property type="component" value="Unassembled WGS sequence"/>
</dbReference>
<protein>
    <submittedName>
        <fullName evidence="2">Uncharacterized protein</fullName>
    </submittedName>
</protein>
<reference evidence="2 3" key="1">
    <citation type="journal article" date="2012" name="Science">
        <title>The Paleozoic origin of enzymatic lignin decomposition reconstructed from 31 fungal genomes.</title>
        <authorList>
            <person name="Floudas D."/>
            <person name="Binder M."/>
            <person name="Riley R."/>
            <person name="Barry K."/>
            <person name="Blanchette R.A."/>
            <person name="Henrissat B."/>
            <person name="Martinez A.T."/>
            <person name="Otillar R."/>
            <person name="Spatafora J.W."/>
            <person name="Yadav J.S."/>
            <person name="Aerts A."/>
            <person name="Benoit I."/>
            <person name="Boyd A."/>
            <person name="Carlson A."/>
            <person name="Copeland A."/>
            <person name="Coutinho P.M."/>
            <person name="de Vries R.P."/>
            <person name="Ferreira P."/>
            <person name="Findley K."/>
            <person name="Foster B."/>
            <person name="Gaskell J."/>
            <person name="Glotzer D."/>
            <person name="Gorecki P."/>
            <person name="Heitman J."/>
            <person name="Hesse C."/>
            <person name="Hori C."/>
            <person name="Igarashi K."/>
            <person name="Jurgens J.A."/>
            <person name="Kallen N."/>
            <person name="Kersten P."/>
            <person name="Kohler A."/>
            <person name="Kuees U."/>
            <person name="Kumar T.K.A."/>
            <person name="Kuo A."/>
            <person name="LaButti K."/>
            <person name="Larrondo L.F."/>
            <person name="Lindquist E."/>
            <person name="Ling A."/>
            <person name="Lombard V."/>
            <person name="Lucas S."/>
            <person name="Lundell T."/>
            <person name="Martin R."/>
            <person name="McLaughlin D.J."/>
            <person name="Morgenstern I."/>
            <person name="Morin E."/>
            <person name="Murat C."/>
            <person name="Nagy L.G."/>
            <person name="Nolan M."/>
            <person name="Ohm R.A."/>
            <person name="Patyshakuliyeva A."/>
            <person name="Rokas A."/>
            <person name="Ruiz-Duenas F.J."/>
            <person name="Sabat G."/>
            <person name="Salamov A."/>
            <person name="Samejima M."/>
            <person name="Schmutz J."/>
            <person name="Slot J.C."/>
            <person name="St John F."/>
            <person name="Stenlid J."/>
            <person name="Sun H."/>
            <person name="Sun S."/>
            <person name="Syed K."/>
            <person name="Tsang A."/>
            <person name="Wiebenga A."/>
            <person name="Young D."/>
            <person name="Pisabarro A."/>
            <person name="Eastwood D.C."/>
            <person name="Martin F."/>
            <person name="Cullen D."/>
            <person name="Grigoriev I.V."/>
            <person name="Hibbett D.S."/>
        </authorList>
    </citation>
    <scope>NUCLEOTIDE SEQUENCE [LARGE SCALE GENOMIC DNA]</scope>
    <source>
        <strain evidence="2 3">MD-104</strain>
    </source>
</reference>